<comment type="caution">
    <text evidence="7">The sequence shown here is derived from an EMBL/GenBank/DDBJ whole genome shotgun (WGS) entry which is preliminary data.</text>
</comment>
<reference evidence="7" key="1">
    <citation type="journal article" date="2021" name="IMA Fungus">
        <title>Genomic characterization of three marine fungi, including Emericellopsis atlantica sp. nov. with signatures of a generalist lifestyle and marine biomass degradation.</title>
        <authorList>
            <person name="Hagestad O.C."/>
            <person name="Hou L."/>
            <person name="Andersen J.H."/>
            <person name="Hansen E.H."/>
            <person name="Altermark B."/>
            <person name="Li C."/>
            <person name="Kuhnert E."/>
            <person name="Cox R.J."/>
            <person name="Crous P.W."/>
            <person name="Spatafora J.W."/>
            <person name="Lail K."/>
            <person name="Amirebrahimi M."/>
            <person name="Lipzen A."/>
            <person name="Pangilinan J."/>
            <person name="Andreopoulos W."/>
            <person name="Hayes R.D."/>
            <person name="Ng V."/>
            <person name="Grigoriev I.V."/>
            <person name="Jackson S.A."/>
            <person name="Sutton T.D.S."/>
            <person name="Dobson A.D.W."/>
            <person name="Rama T."/>
        </authorList>
    </citation>
    <scope>NUCLEOTIDE SEQUENCE</scope>
    <source>
        <strain evidence="7">TRa018bII</strain>
    </source>
</reference>
<dbReference type="PANTHER" id="PTHR45649">
    <property type="entry name" value="AMINO-ACID PERMEASE BAT1"/>
    <property type="match status" value="1"/>
</dbReference>
<organism evidence="7 8">
    <name type="scientific">Amylocarpus encephaloides</name>
    <dbReference type="NCBI Taxonomy" id="45428"/>
    <lineage>
        <taxon>Eukaryota</taxon>
        <taxon>Fungi</taxon>
        <taxon>Dikarya</taxon>
        <taxon>Ascomycota</taxon>
        <taxon>Pezizomycotina</taxon>
        <taxon>Leotiomycetes</taxon>
        <taxon>Helotiales</taxon>
        <taxon>Helotiales incertae sedis</taxon>
        <taxon>Amylocarpus</taxon>
    </lineage>
</organism>
<evidence type="ECO:0000313" key="8">
    <source>
        <dbReference type="Proteomes" id="UP000824998"/>
    </source>
</evidence>
<evidence type="ECO:0000256" key="4">
    <source>
        <dbReference type="ARBA" id="ARBA00022989"/>
    </source>
</evidence>
<evidence type="ECO:0000256" key="5">
    <source>
        <dbReference type="ARBA" id="ARBA00023136"/>
    </source>
</evidence>
<comment type="subcellular location">
    <subcellularLocation>
        <location evidence="1">Membrane</location>
        <topology evidence="1">Multi-pass membrane protein</topology>
    </subcellularLocation>
</comment>
<dbReference type="EMBL" id="MU251380">
    <property type="protein sequence ID" value="KAG9237800.1"/>
    <property type="molecule type" value="Genomic_DNA"/>
</dbReference>
<accession>A0A9P7YRB0</accession>
<protein>
    <submittedName>
        <fullName evidence="7">Choline transport protein</fullName>
    </submittedName>
</protein>
<keyword evidence="8" id="KW-1185">Reference proteome</keyword>
<dbReference type="Gene3D" id="1.20.1740.10">
    <property type="entry name" value="Amino acid/polyamine transporter I"/>
    <property type="match status" value="1"/>
</dbReference>
<dbReference type="InterPro" id="IPR002293">
    <property type="entry name" value="AA/rel_permease1"/>
</dbReference>
<keyword evidence="3 6" id="KW-0812">Transmembrane</keyword>
<feature type="transmembrane region" description="Helical" evidence="6">
    <location>
        <begin position="436"/>
        <end position="457"/>
    </location>
</feature>
<dbReference type="Proteomes" id="UP000824998">
    <property type="component" value="Unassembled WGS sequence"/>
</dbReference>
<keyword evidence="2" id="KW-0813">Transport</keyword>
<dbReference type="PANTHER" id="PTHR45649:SF27">
    <property type="entry name" value="CHOLINE TRANSPORTER (EUROFUNG)"/>
    <property type="match status" value="1"/>
</dbReference>
<keyword evidence="4 6" id="KW-1133">Transmembrane helix</keyword>
<sequence length="486" mass="52330">MAPTSSRDGNSSPFIGSEKNGNLRVPHYVEVNETGHVQELERNFSLFSICSVGIVTGNSWAALGGSIAELASSMPSSAGPKYGRICGWFAGWWNTFAWITATASMSSVSGQIVVAMYGLYHPEYLPERWHIFIALPKLNDVGLIFILGGVLTTMFVCAVMPHTSGTGYATSSFVWTEWANQTGYTSNGFVFLAGMLNGAYAVGAVDCCAHLAEEIPNPKRNIPFAIGSQMIIGFFTAFFYLIAIFYGTTDLDSVLGSAYFPLTQIYAQATGSRAGAMGLLFLIFFPIICCCVGTFITAGRGVWTLGRDEAIPFSKTFGKISPRFKNPFNATLLCGVFSMILGAIYVGSTTAFNAFIVSFAVLSTLSYLAAILPFIFTRRFSRASHDPGPYINSMQPGPFQMSHAVGYTINIMACLYIVVLVIIFCFPYSLPVTAVNMNYACLITGAISISAAAWWAVKGGSYVGPKVLLEGDVAVRVGGEMVVKVM</sequence>
<dbReference type="OrthoDB" id="3900342at2759"/>
<feature type="transmembrane region" description="Helical" evidence="6">
    <location>
        <begin position="96"/>
        <end position="120"/>
    </location>
</feature>
<name>A0A9P7YRB0_9HELO</name>
<feature type="transmembrane region" description="Helical" evidence="6">
    <location>
        <begin position="327"/>
        <end position="346"/>
    </location>
</feature>
<dbReference type="PIRSF" id="PIRSF006060">
    <property type="entry name" value="AA_transporter"/>
    <property type="match status" value="1"/>
</dbReference>
<evidence type="ECO:0000256" key="2">
    <source>
        <dbReference type="ARBA" id="ARBA00022448"/>
    </source>
</evidence>
<gene>
    <name evidence="7" type="ORF">BJ875DRAFT_502481</name>
</gene>
<dbReference type="GO" id="GO:0016020">
    <property type="term" value="C:membrane"/>
    <property type="evidence" value="ECO:0007669"/>
    <property type="project" value="UniProtKB-SubCell"/>
</dbReference>
<feature type="transmembrane region" description="Helical" evidence="6">
    <location>
        <begin position="279"/>
        <end position="306"/>
    </location>
</feature>
<evidence type="ECO:0000256" key="1">
    <source>
        <dbReference type="ARBA" id="ARBA00004141"/>
    </source>
</evidence>
<feature type="transmembrane region" description="Helical" evidence="6">
    <location>
        <begin position="224"/>
        <end position="246"/>
    </location>
</feature>
<feature type="transmembrane region" description="Helical" evidence="6">
    <location>
        <begin position="404"/>
        <end position="430"/>
    </location>
</feature>
<dbReference type="GO" id="GO:0022857">
    <property type="term" value="F:transmembrane transporter activity"/>
    <property type="evidence" value="ECO:0007669"/>
    <property type="project" value="InterPro"/>
</dbReference>
<proteinExistence type="predicted"/>
<dbReference type="AlphaFoldDB" id="A0A9P7YRB0"/>
<keyword evidence="5 6" id="KW-0472">Membrane</keyword>
<dbReference type="Pfam" id="PF13520">
    <property type="entry name" value="AA_permease_2"/>
    <property type="match status" value="1"/>
</dbReference>
<feature type="transmembrane region" description="Helical" evidence="6">
    <location>
        <begin position="352"/>
        <end position="376"/>
    </location>
</feature>
<evidence type="ECO:0000256" key="3">
    <source>
        <dbReference type="ARBA" id="ARBA00022692"/>
    </source>
</evidence>
<feature type="transmembrane region" description="Helical" evidence="6">
    <location>
        <begin position="141"/>
        <end position="161"/>
    </location>
</feature>
<evidence type="ECO:0000256" key="6">
    <source>
        <dbReference type="SAM" id="Phobius"/>
    </source>
</evidence>
<evidence type="ECO:0000313" key="7">
    <source>
        <dbReference type="EMBL" id="KAG9237800.1"/>
    </source>
</evidence>